<keyword evidence="10" id="KW-1185">Reference proteome</keyword>
<dbReference type="PANTHER" id="PTHR10285">
    <property type="entry name" value="URIDINE KINASE"/>
    <property type="match status" value="1"/>
</dbReference>
<dbReference type="AlphaFoldDB" id="A0AAF0DYF2"/>
<dbReference type="InterPro" id="IPR029057">
    <property type="entry name" value="PRTase-like"/>
</dbReference>
<comment type="catalytic activity">
    <reaction evidence="5">
        <text>cytidine + ATP = CMP + ADP + H(+)</text>
        <dbReference type="Rhea" id="RHEA:24674"/>
        <dbReference type="ChEBI" id="CHEBI:15378"/>
        <dbReference type="ChEBI" id="CHEBI:17562"/>
        <dbReference type="ChEBI" id="CHEBI:30616"/>
        <dbReference type="ChEBI" id="CHEBI:60377"/>
        <dbReference type="ChEBI" id="CHEBI:456216"/>
        <dbReference type="EC" id="2.7.1.48"/>
    </reaction>
</comment>
<evidence type="ECO:0000256" key="3">
    <source>
        <dbReference type="ARBA" id="ARBA00022741"/>
    </source>
</evidence>
<proteinExistence type="inferred from homology"/>
<dbReference type="Gene3D" id="3.40.50.2020">
    <property type="match status" value="1"/>
</dbReference>
<dbReference type="InterPro" id="IPR000764">
    <property type="entry name" value="Uridine_kinase-like"/>
</dbReference>
<comment type="similarity">
    <text evidence="5">Belongs to the uridine kinase family.</text>
</comment>
<dbReference type="Pfam" id="PF00485">
    <property type="entry name" value="PRK"/>
    <property type="match status" value="1"/>
</dbReference>
<feature type="domain" description="Phosphoribulokinase/uridine kinase" evidence="7">
    <location>
        <begin position="67"/>
        <end position="249"/>
    </location>
</feature>
<gene>
    <name evidence="9" type="primary">URK1</name>
    <name evidence="9" type="ORF">MOBT1_001530</name>
</gene>
<feature type="domain" description="Phosphoribosyltransferase" evidence="8">
    <location>
        <begin position="346"/>
        <end position="539"/>
    </location>
</feature>
<reference evidence="9" key="1">
    <citation type="submission" date="2023-03" db="EMBL/GenBank/DDBJ databases">
        <title>Mating type loci evolution in Malassezia.</title>
        <authorList>
            <person name="Coelho M.A."/>
        </authorList>
    </citation>
    <scope>NUCLEOTIDE SEQUENCE</scope>
    <source>
        <strain evidence="9">CBS 7876</strain>
    </source>
</reference>
<dbReference type="PRINTS" id="PR00988">
    <property type="entry name" value="URIDINKINASE"/>
</dbReference>
<dbReference type="GO" id="GO:0004849">
    <property type="term" value="F:uridine kinase activity"/>
    <property type="evidence" value="ECO:0007669"/>
    <property type="project" value="UniProtKB-EC"/>
</dbReference>
<dbReference type="SUPFAM" id="SSF53271">
    <property type="entry name" value="PRTase-like"/>
    <property type="match status" value="1"/>
</dbReference>
<dbReference type="EMBL" id="CP119935">
    <property type="protein sequence ID" value="WFD02843.1"/>
    <property type="molecule type" value="Genomic_DNA"/>
</dbReference>
<protein>
    <recommendedName>
        <fullName evidence="5">Uridine kinase</fullName>
        <ecNumber evidence="5">2.7.1.48</ecNumber>
    </recommendedName>
</protein>
<evidence type="ECO:0000256" key="5">
    <source>
        <dbReference type="RuleBase" id="RU003825"/>
    </source>
</evidence>
<evidence type="ECO:0000256" key="4">
    <source>
        <dbReference type="ARBA" id="ARBA00022777"/>
    </source>
</evidence>
<feature type="compositionally biased region" description="Acidic residues" evidence="6">
    <location>
        <begin position="561"/>
        <end position="570"/>
    </location>
</feature>
<sequence length="593" mass="64822">MSGAATPRADVSRTAHAKQQQVQGLHEAKPGPGMTQPRRSYSKTTVMAEAGRQPWYDRDGRPIPPYIVGVAGGSASGKTSIAKAILRLLPNVPWVAIVSQDAFYRPLSPAEVKLAFEQNFDFDHPNAIDQELLVQCVRDLKESRAVHVPVYSFTQHQRTSESTYLYGHAVIVVEGLFVLQDKALRDLLDLKIFVQTDPDLMLARRIRRDIVERGRSIDGVLDQYLRFVKPSFDTFVGTTARNADIIVPGSNNTVAIDVIAQHIAKQLTRNYSCQLNLSIPRTIPTSTNHGFPMARVLLGVSPSGQPMHALEREPFSHPPDPAHIESPVPMREIRSTAPLPPNILVVPQTAQLVGLLTILHQNDTGSGQFAYACKRIGAHVVEKAMSLLPYRSRTVPLTAGGTYTGVELGVQHICGVSVLRSGAILEAPLRRAFPALALGSLLIQSSDSNYRPLLYSVSLPSFVRKRETAQHTYVFLTEAQIGTGAAAFMAVRVLLDHGVPEHQIIILTLLASAKGGIWALQHAFPGVRIVAGGVDPGLQKFVLPTTQRHHHTHATRGSPENESESDTEETLTDRVVFAITPGCGQMGDRFWGT</sequence>
<dbReference type="NCBIfam" id="TIGR00235">
    <property type="entry name" value="udk"/>
    <property type="match status" value="1"/>
</dbReference>
<dbReference type="Gene3D" id="3.40.50.300">
    <property type="entry name" value="P-loop containing nucleotide triphosphate hydrolases"/>
    <property type="match status" value="1"/>
</dbReference>
<evidence type="ECO:0000256" key="2">
    <source>
        <dbReference type="ARBA" id="ARBA00022679"/>
    </source>
</evidence>
<dbReference type="Proteomes" id="UP001214603">
    <property type="component" value="Chromosome 2"/>
</dbReference>
<dbReference type="FunFam" id="3.40.50.300:FF:002070">
    <property type="entry name" value="Uridine kinase"/>
    <property type="match status" value="1"/>
</dbReference>
<dbReference type="InterPro" id="IPR027417">
    <property type="entry name" value="P-loop_NTPase"/>
</dbReference>
<dbReference type="CDD" id="cd02023">
    <property type="entry name" value="UMPK"/>
    <property type="match status" value="1"/>
</dbReference>
<evidence type="ECO:0000256" key="6">
    <source>
        <dbReference type="SAM" id="MobiDB-lite"/>
    </source>
</evidence>
<feature type="region of interest" description="Disordered" evidence="6">
    <location>
        <begin position="546"/>
        <end position="570"/>
    </location>
</feature>
<comment type="pathway">
    <text evidence="5">Pyrimidine metabolism; CTP biosynthesis via salvage pathway; CTP from cytidine: step 1/3.</text>
</comment>
<dbReference type="InterPro" id="IPR006083">
    <property type="entry name" value="PRK/URK"/>
</dbReference>
<dbReference type="GO" id="GO:0005524">
    <property type="term" value="F:ATP binding"/>
    <property type="evidence" value="ECO:0007669"/>
    <property type="project" value="UniProtKB-KW"/>
</dbReference>
<dbReference type="InterPro" id="IPR000836">
    <property type="entry name" value="PRTase_dom"/>
</dbReference>
<keyword evidence="2 5" id="KW-0808">Transferase</keyword>
<evidence type="ECO:0000256" key="1">
    <source>
        <dbReference type="ARBA" id="ARBA00004690"/>
    </source>
</evidence>
<feature type="region of interest" description="Disordered" evidence="6">
    <location>
        <begin position="1"/>
        <end position="46"/>
    </location>
</feature>
<organism evidence="9 10">
    <name type="scientific">Malassezia obtusa</name>
    <dbReference type="NCBI Taxonomy" id="76774"/>
    <lineage>
        <taxon>Eukaryota</taxon>
        <taxon>Fungi</taxon>
        <taxon>Dikarya</taxon>
        <taxon>Basidiomycota</taxon>
        <taxon>Ustilaginomycotina</taxon>
        <taxon>Malasseziomycetes</taxon>
        <taxon>Malasseziales</taxon>
        <taxon>Malasseziaceae</taxon>
        <taxon>Malassezia</taxon>
    </lineage>
</organism>
<evidence type="ECO:0000259" key="8">
    <source>
        <dbReference type="Pfam" id="PF14681"/>
    </source>
</evidence>
<dbReference type="EC" id="2.7.1.48" evidence="5"/>
<keyword evidence="3 5" id="KW-0547">Nucleotide-binding</keyword>
<dbReference type="SUPFAM" id="SSF52540">
    <property type="entry name" value="P-loop containing nucleoside triphosphate hydrolases"/>
    <property type="match status" value="1"/>
</dbReference>
<keyword evidence="5" id="KW-0067">ATP-binding</keyword>
<evidence type="ECO:0000313" key="9">
    <source>
        <dbReference type="EMBL" id="WFD02843.1"/>
    </source>
</evidence>
<evidence type="ECO:0000313" key="10">
    <source>
        <dbReference type="Proteomes" id="UP001214603"/>
    </source>
</evidence>
<comment type="catalytic activity">
    <reaction evidence="5">
        <text>uridine + ATP = UMP + ADP + H(+)</text>
        <dbReference type="Rhea" id="RHEA:16825"/>
        <dbReference type="ChEBI" id="CHEBI:15378"/>
        <dbReference type="ChEBI" id="CHEBI:16704"/>
        <dbReference type="ChEBI" id="CHEBI:30616"/>
        <dbReference type="ChEBI" id="CHEBI:57865"/>
        <dbReference type="ChEBI" id="CHEBI:456216"/>
        <dbReference type="EC" id="2.7.1.48"/>
    </reaction>
</comment>
<evidence type="ECO:0000259" key="7">
    <source>
        <dbReference type="Pfam" id="PF00485"/>
    </source>
</evidence>
<dbReference type="NCBIfam" id="NF004018">
    <property type="entry name" value="PRK05480.1"/>
    <property type="match status" value="1"/>
</dbReference>
<name>A0AAF0DYF2_9BASI</name>
<dbReference type="Pfam" id="PF14681">
    <property type="entry name" value="UPRTase"/>
    <property type="match status" value="1"/>
</dbReference>
<accession>A0AAF0DYF2</accession>
<comment type="pathway">
    <text evidence="1 5">Pyrimidine metabolism; UMP biosynthesis via salvage pathway; UMP from uridine: step 1/1.</text>
</comment>
<keyword evidence="4 5" id="KW-0418">Kinase</keyword>